<feature type="transmembrane region" description="Helical" evidence="6">
    <location>
        <begin position="65"/>
        <end position="86"/>
    </location>
</feature>
<dbReference type="InterPro" id="IPR013525">
    <property type="entry name" value="ABC2_TM"/>
</dbReference>
<feature type="transmembrane region" description="Helical" evidence="6">
    <location>
        <begin position="180"/>
        <end position="202"/>
    </location>
</feature>
<dbReference type="PANTHER" id="PTHR43229">
    <property type="entry name" value="NODULATION PROTEIN J"/>
    <property type="match status" value="1"/>
</dbReference>
<dbReference type="InterPro" id="IPR047817">
    <property type="entry name" value="ABC2_TM_bact-type"/>
</dbReference>
<dbReference type="PANTHER" id="PTHR43229:SF2">
    <property type="entry name" value="NODULATION PROTEIN J"/>
    <property type="match status" value="1"/>
</dbReference>
<evidence type="ECO:0000259" key="7">
    <source>
        <dbReference type="PROSITE" id="PS51012"/>
    </source>
</evidence>
<gene>
    <name evidence="8" type="ORF">GCM10023175_32110</name>
</gene>
<protein>
    <recommendedName>
        <fullName evidence="6">Transport permease protein</fullName>
    </recommendedName>
</protein>
<dbReference type="EMBL" id="BAABGT010000038">
    <property type="protein sequence ID" value="GAA4547584.1"/>
    <property type="molecule type" value="Genomic_DNA"/>
</dbReference>
<dbReference type="PROSITE" id="PS51012">
    <property type="entry name" value="ABC_TM2"/>
    <property type="match status" value="1"/>
</dbReference>
<organism evidence="8 9">
    <name type="scientific">Pseudonocardia xishanensis</name>
    <dbReference type="NCBI Taxonomy" id="630995"/>
    <lineage>
        <taxon>Bacteria</taxon>
        <taxon>Bacillati</taxon>
        <taxon>Actinomycetota</taxon>
        <taxon>Actinomycetes</taxon>
        <taxon>Pseudonocardiales</taxon>
        <taxon>Pseudonocardiaceae</taxon>
        <taxon>Pseudonocardia</taxon>
    </lineage>
</organism>
<keyword evidence="9" id="KW-1185">Reference proteome</keyword>
<feature type="transmembrane region" description="Helical" evidence="6">
    <location>
        <begin position="143"/>
        <end position="168"/>
    </location>
</feature>
<evidence type="ECO:0000256" key="4">
    <source>
        <dbReference type="ARBA" id="ARBA00023136"/>
    </source>
</evidence>
<accession>A0ABP8RU06</accession>
<evidence type="ECO:0000256" key="5">
    <source>
        <dbReference type="ARBA" id="ARBA00023251"/>
    </source>
</evidence>
<evidence type="ECO:0000256" key="1">
    <source>
        <dbReference type="ARBA" id="ARBA00004141"/>
    </source>
</evidence>
<evidence type="ECO:0000256" key="6">
    <source>
        <dbReference type="RuleBase" id="RU361157"/>
    </source>
</evidence>
<dbReference type="Pfam" id="PF01061">
    <property type="entry name" value="ABC2_membrane"/>
    <property type="match status" value="1"/>
</dbReference>
<comment type="similarity">
    <text evidence="6">Belongs to the ABC-2 integral membrane protein family.</text>
</comment>
<reference evidence="9" key="1">
    <citation type="journal article" date="2019" name="Int. J. Syst. Evol. Microbiol.">
        <title>The Global Catalogue of Microorganisms (GCM) 10K type strain sequencing project: providing services to taxonomists for standard genome sequencing and annotation.</title>
        <authorList>
            <consortium name="The Broad Institute Genomics Platform"/>
            <consortium name="The Broad Institute Genome Sequencing Center for Infectious Disease"/>
            <person name="Wu L."/>
            <person name="Ma J."/>
        </authorList>
    </citation>
    <scope>NUCLEOTIDE SEQUENCE [LARGE SCALE GENOMIC DNA]</scope>
    <source>
        <strain evidence="9">JCM 17906</strain>
    </source>
</reference>
<keyword evidence="3 6" id="KW-1133">Transmembrane helix</keyword>
<evidence type="ECO:0000313" key="8">
    <source>
        <dbReference type="EMBL" id="GAA4547584.1"/>
    </source>
</evidence>
<dbReference type="RefSeq" id="WP_345418366.1">
    <property type="nucleotide sequence ID" value="NZ_BAABGT010000038.1"/>
</dbReference>
<keyword evidence="5" id="KW-0046">Antibiotic resistance</keyword>
<dbReference type="Proteomes" id="UP001501598">
    <property type="component" value="Unassembled WGS sequence"/>
</dbReference>
<evidence type="ECO:0000313" key="9">
    <source>
        <dbReference type="Proteomes" id="UP001501598"/>
    </source>
</evidence>
<keyword evidence="4 6" id="KW-0472">Membrane</keyword>
<comment type="subcellular location">
    <subcellularLocation>
        <location evidence="6">Cell membrane</location>
        <topology evidence="6">Multi-pass membrane protein</topology>
    </subcellularLocation>
    <subcellularLocation>
        <location evidence="1">Membrane</location>
        <topology evidence="1">Multi-pass membrane protein</topology>
    </subcellularLocation>
</comment>
<feature type="transmembrane region" description="Helical" evidence="6">
    <location>
        <begin position="107"/>
        <end position="137"/>
    </location>
</feature>
<dbReference type="InterPro" id="IPR000412">
    <property type="entry name" value="ABC_2_transport"/>
</dbReference>
<keyword evidence="6" id="KW-1003">Cell membrane</keyword>
<dbReference type="InterPro" id="IPR051784">
    <property type="entry name" value="Nod_factor_ABC_transporter"/>
</dbReference>
<name>A0ABP8RU06_9PSEU</name>
<evidence type="ECO:0000256" key="3">
    <source>
        <dbReference type="ARBA" id="ARBA00022989"/>
    </source>
</evidence>
<evidence type="ECO:0000256" key="2">
    <source>
        <dbReference type="ARBA" id="ARBA00022692"/>
    </source>
</evidence>
<feature type="transmembrane region" description="Helical" evidence="6">
    <location>
        <begin position="243"/>
        <end position="262"/>
    </location>
</feature>
<keyword evidence="6" id="KW-0813">Transport</keyword>
<feature type="transmembrane region" description="Helical" evidence="6">
    <location>
        <begin position="30"/>
        <end position="50"/>
    </location>
</feature>
<sequence>MSTLDTRPRPLTDGAAAAARMFARMRHDPTAIAVTVGAPVVMTLIFGYVFGPAIALPGAGDYREFLVPGLFVLIAFNPVPAMVTMARDAGRGSVDRFRSLPISRAAIPFGQAAAAAVYGAACLLLMAVCGLAVGWRIDGGVPAALGALGILVAAQFASTWIGMYLGLVIGREETASQLSILVLPLAMLSTIFVPTAGMPAWLRTVADWNPVSAFAAAVRTLFGNPTAPTNDAWPLENPITASLAWVALFLLLFVPLCSLRYARQER</sequence>
<dbReference type="PIRSF" id="PIRSF006648">
    <property type="entry name" value="DrrB"/>
    <property type="match status" value="1"/>
</dbReference>
<feature type="domain" description="ABC transmembrane type-2" evidence="7">
    <location>
        <begin position="30"/>
        <end position="264"/>
    </location>
</feature>
<comment type="caution">
    <text evidence="8">The sequence shown here is derived from an EMBL/GenBank/DDBJ whole genome shotgun (WGS) entry which is preliminary data.</text>
</comment>
<proteinExistence type="inferred from homology"/>
<keyword evidence="2 6" id="KW-0812">Transmembrane</keyword>